<gene>
    <name evidence="3" type="ORF">H2200_007846</name>
</gene>
<comment type="caution">
    <text evidence="3">The sequence shown here is derived from an EMBL/GenBank/DDBJ whole genome shotgun (WGS) entry which is preliminary data.</text>
</comment>
<feature type="region of interest" description="Disordered" evidence="1">
    <location>
        <begin position="324"/>
        <end position="347"/>
    </location>
</feature>
<protein>
    <submittedName>
        <fullName evidence="3">Uncharacterized protein</fullName>
    </submittedName>
</protein>
<feature type="transmembrane region" description="Helical" evidence="2">
    <location>
        <begin position="112"/>
        <end position="133"/>
    </location>
</feature>
<evidence type="ECO:0000313" key="4">
    <source>
        <dbReference type="Proteomes" id="UP001172673"/>
    </source>
</evidence>
<name>A0AA39CGZ5_9EURO</name>
<reference evidence="3" key="1">
    <citation type="submission" date="2022-10" db="EMBL/GenBank/DDBJ databases">
        <title>Culturing micro-colonial fungi from biological soil crusts in the Mojave desert and describing Neophaeococcomyces mojavensis, and introducing the new genera and species Taxawa tesnikishii.</title>
        <authorList>
            <person name="Kurbessoian T."/>
            <person name="Stajich J.E."/>
        </authorList>
    </citation>
    <scope>NUCLEOTIDE SEQUENCE</scope>
    <source>
        <strain evidence="3">TK_41</strain>
    </source>
</reference>
<organism evidence="3 4">
    <name type="scientific">Cladophialophora chaetospira</name>
    <dbReference type="NCBI Taxonomy" id="386627"/>
    <lineage>
        <taxon>Eukaryota</taxon>
        <taxon>Fungi</taxon>
        <taxon>Dikarya</taxon>
        <taxon>Ascomycota</taxon>
        <taxon>Pezizomycotina</taxon>
        <taxon>Eurotiomycetes</taxon>
        <taxon>Chaetothyriomycetidae</taxon>
        <taxon>Chaetothyriales</taxon>
        <taxon>Herpotrichiellaceae</taxon>
        <taxon>Cladophialophora</taxon>
    </lineage>
</organism>
<proteinExistence type="predicted"/>
<accession>A0AA39CGZ5</accession>
<dbReference type="EMBL" id="JAPDRK010000011">
    <property type="protein sequence ID" value="KAJ9607768.1"/>
    <property type="molecule type" value="Genomic_DNA"/>
</dbReference>
<feature type="transmembrane region" description="Helical" evidence="2">
    <location>
        <begin position="145"/>
        <end position="162"/>
    </location>
</feature>
<keyword evidence="2" id="KW-0472">Membrane</keyword>
<keyword evidence="2" id="KW-0812">Transmembrane</keyword>
<evidence type="ECO:0000313" key="3">
    <source>
        <dbReference type="EMBL" id="KAJ9607768.1"/>
    </source>
</evidence>
<evidence type="ECO:0000256" key="1">
    <source>
        <dbReference type="SAM" id="MobiDB-lite"/>
    </source>
</evidence>
<feature type="transmembrane region" description="Helical" evidence="2">
    <location>
        <begin position="27"/>
        <end position="44"/>
    </location>
</feature>
<feature type="transmembrane region" description="Helical" evidence="2">
    <location>
        <begin position="56"/>
        <end position="73"/>
    </location>
</feature>
<feature type="compositionally biased region" description="Basic and acidic residues" evidence="1">
    <location>
        <begin position="337"/>
        <end position="347"/>
    </location>
</feature>
<dbReference type="AlphaFoldDB" id="A0AA39CGZ5"/>
<keyword evidence="2" id="KW-1133">Transmembrane helix</keyword>
<dbReference type="Proteomes" id="UP001172673">
    <property type="component" value="Unassembled WGS sequence"/>
</dbReference>
<keyword evidence="4" id="KW-1185">Reference proteome</keyword>
<sequence length="347" mass="39056">MNNDDLKEVNRDAACCDNVNGFHGPGAVLGWYLTLAGCMVSWALHPERKKKDSIDADMLTFLMLPLTAAAQLISLSRAVHDTYITIQYDSDAALRDILSGQFKSLSVCRKRYAIEAPATVVFAFLNLAMVFLYPLSATHHRKRGTAIVIAILTCVASEYYMYNFALDNTPGLTLPSEILARRYIVAPFCKSILSYDLVNLVFGRFFSRRPKRLERLENQTTPDTQMPRNGEVESYSPWGFRGVMLVWAGVDYLLKDTRLSWLAASHTRFWTVDWVGTFFPASPFKIGNIEQATAAVGGGIVLGFDVYLTGVSFSRERQARLAKEREEREMLAQPGEGKWHGHEHDRP</sequence>
<evidence type="ECO:0000256" key="2">
    <source>
        <dbReference type="SAM" id="Phobius"/>
    </source>
</evidence>